<organism evidence="2 3">
    <name type="scientific">Frankia alni (strain DSM 45986 / CECT 9034 / ACN14a)</name>
    <dbReference type="NCBI Taxonomy" id="326424"/>
    <lineage>
        <taxon>Bacteria</taxon>
        <taxon>Bacillati</taxon>
        <taxon>Actinomycetota</taxon>
        <taxon>Actinomycetes</taxon>
        <taxon>Frankiales</taxon>
        <taxon>Frankiaceae</taxon>
        <taxon>Frankia</taxon>
    </lineage>
</organism>
<keyword evidence="3" id="KW-1185">Reference proteome</keyword>
<evidence type="ECO:0000313" key="2">
    <source>
        <dbReference type="EMBL" id="CAJ63268.1"/>
    </source>
</evidence>
<protein>
    <submittedName>
        <fullName evidence="2">Uncharacterized protein</fullName>
    </submittedName>
</protein>
<feature type="region of interest" description="Disordered" evidence="1">
    <location>
        <begin position="1"/>
        <end position="32"/>
    </location>
</feature>
<evidence type="ECO:0000313" key="3">
    <source>
        <dbReference type="Proteomes" id="UP000000657"/>
    </source>
</evidence>
<accession>Q0RGW8</accession>
<dbReference type="KEGG" id="fal:FRAAL4626"/>
<reference evidence="2 3" key="1">
    <citation type="journal article" date="2007" name="Genome Res.">
        <title>Genome characteristics of facultatively symbiotic Frankia sp. strains reflect host range and host plant biogeography.</title>
        <authorList>
            <person name="Normand P."/>
            <person name="Lapierre P."/>
            <person name="Tisa L.S."/>
            <person name="Gogarten J.P."/>
            <person name="Alloisio N."/>
            <person name="Bagnarol E."/>
            <person name="Bassi C.A."/>
            <person name="Berry A.M."/>
            <person name="Bickhart D.M."/>
            <person name="Choisne N."/>
            <person name="Couloux A."/>
            <person name="Cournoyer B."/>
            <person name="Cruveiller S."/>
            <person name="Daubin V."/>
            <person name="Demange N."/>
            <person name="Francino M.P."/>
            <person name="Goltsman E."/>
            <person name="Huang Y."/>
            <person name="Kopp O.R."/>
            <person name="Labarre L."/>
            <person name="Lapidus A."/>
            <person name="Lavire C."/>
            <person name="Marechal J."/>
            <person name="Martinez M."/>
            <person name="Mastronunzio J.E."/>
            <person name="Mullin B.C."/>
            <person name="Niemann J."/>
            <person name="Pujic P."/>
            <person name="Rawnsley T."/>
            <person name="Rouy Z."/>
            <person name="Schenowitz C."/>
            <person name="Sellstedt A."/>
            <person name="Tavares F."/>
            <person name="Tomkins J.P."/>
            <person name="Vallenet D."/>
            <person name="Valverde C."/>
            <person name="Wall L.G."/>
            <person name="Wang Y."/>
            <person name="Medigue C."/>
            <person name="Benson D.R."/>
        </authorList>
    </citation>
    <scope>NUCLEOTIDE SEQUENCE [LARGE SCALE GENOMIC DNA]</scope>
    <source>
        <strain evidence="3">DSM 45986 / CECT 9034 / ACN14a</strain>
    </source>
</reference>
<sequence>MSPVRMAVRDSYRNTHIDKGRVHSGESDRTTGHYLRDRIIRTGRQPLSLASRPTEPVAGLSAKDNLTTACGSPVVQMSQEYHLHPGCDTSAAI</sequence>
<name>Q0RGW8_FRAAA</name>
<dbReference type="Proteomes" id="UP000000657">
    <property type="component" value="Chromosome"/>
</dbReference>
<dbReference type="AlphaFoldDB" id="Q0RGW8"/>
<dbReference type="HOGENOM" id="CLU_2395408_0_0_11"/>
<proteinExistence type="predicted"/>
<dbReference type="EMBL" id="CT573213">
    <property type="protein sequence ID" value="CAJ63268.1"/>
    <property type="molecule type" value="Genomic_DNA"/>
</dbReference>
<evidence type="ECO:0000256" key="1">
    <source>
        <dbReference type="SAM" id="MobiDB-lite"/>
    </source>
</evidence>
<feature type="compositionally biased region" description="Basic and acidic residues" evidence="1">
    <location>
        <begin position="7"/>
        <end position="32"/>
    </location>
</feature>
<gene>
    <name evidence="2" type="ordered locus">FRAAL4626</name>
</gene>